<evidence type="ECO:0000313" key="1">
    <source>
        <dbReference type="EMBL" id="RFC64808.1"/>
    </source>
</evidence>
<dbReference type="RefSeq" id="WP_116625453.1">
    <property type="nucleotide sequence ID" value="NZ_QURN01000017.1"/>
</dbReference>
<protein>
    <recommendedName>
        <fullName evidence="3">Thioesterase</fullName>
    </recommendedName>
</protein>
<reference evidence="2" key="1">
    <citation type="submission" date="2018-08" db="EMBL/GenBank/DDBJ databases">
        <authorList>
            <person name="Im W.T."/>
        </authorList>
    </citation>
    <scope>NUCLEOTIDE SEQUENCE [LARGE SCALE GENOMIC DNA]</scope>
    <source>
        <strain evidence="2">LA-28</strain>
    </source>
</reference>
<dbReference type="SUPFAM" id="SSF54637">
    <property type="entry name" value="Thioesterase/thiol ester dehydrase-isomerase"/>
    <property type="match status" value="1"/>
</dbReference>
<evidence type="ECO:0000313" key="2">
    <source>
        <dbReference type="Proteomes" id="UP000262379"/>
    </source>
</evidence>
<dbReference type="CDD" id="cd00586">
    <property type="entry name" value="4HBT"/>
    <property type="match status" value="1"/>
</dbReference>
<comment type="caution">
    <text evidence="1">The sequence shown here is derived from an EMBL/GenBank/DDBJ whole genome shotgun (WGS) entry which is preliminary data.</text>
</comment>
<evidence type="ECO:0008006" key="3">
    <source>
        <dbReference type="Google" id="ProtNLM"/>
    </source>
</evidence>
<gene>
    <name evidence="1" type="ORF">DY251_18790</name>
</gene>
<dbReference type="Pfam" id="PF13279">
    <property type="entry name" value="4HBT_2"/>
    <property type="match status" value="1"/>
</dbReference>
<sequence length="166" mass="19174">MVEQFPPAWHFRPKPEWQDYNGHMGDYAFGIAFTEALDEFLFAVGFDREYFPRTGDAIFTLETHLTFLREIRTDEDLTIVTTLVDVDDKRIHVFQYLKNIDGAEMATYEAMLIHVRRSESSKAVPTAMPAEINQKLAGVLKQARRLPRPKQLGASIGFQRHNKRDS</sequence>
<name>A0A371X6E6_9HYPH</name>
<organism evidence="1 2">
    <name type="scientific">Mesorhizobium denitrificans</name>
    <dbReference type="NCBI Taxonomy" id="2294114"/>
    <lineage>
        <taxon>Bacteria</taxon>
        <taxon>Pseudomonadati</taxon>
        <taxon>Pseudomonadota</taxon>
        <taxon>Alphaproteobacteria</taxon>
        <taxon>Hyphomicrobiales</taxon>
        <taxon>Phyllobacteriaceae</taxon>
        <taxon>Mesorhizobium</taxon>
    </lineage>
</organism>
<dbReference type="InterPro" id="IPR029069">
    <property type="entry name" value="HotDog_dom_sf"/>
</dbReference>
<dbReference type="Proteomes" id="UP000262379">
    <property type="component" value="Unassembled WGS sequence"/>
</dbReference>
<dbReference type="AlphaFoldDB" id="A0A371X6E6"/>
<proteinExistence type="predicted"/>
<dbReference type="Gene3D" id="3.10.129.10">
    <property type="entry name" value="Hotdog Thioesterase"/>
    <property type="match status" value="1"/>
</dbReference>
<dbReference type="EMBL" id="QURN01000017">
    <property type="protein sequence ID" value="RFC64808.1"/>
    <property type="molecule type" value="Genomic_DNA"/>
</dbReference>
<accession>A0A371X6E6</accession>
<keyword evidence="2" id="KW-1185">Reference proteome</keyword>